<sequence length="92" mass="10385">METVLMRRSTSKRNGVEARTTHPSQFDMHTEGEKFIAYRRKLSYLNCDGNPATMYVIEGLFAEAVVKISSAVARSTTFSGIPEMFYGREALK</sequence>
<reference evidence="3" key="2">
    <citation type="submission" date="2015-01" db="EMBL/GenBank/DDBJ databases">
        <title>Evolutionary Origins and Diversification of the Mycorrhizal Mutualists.</title>
        <authorList>
            <consortium name="DOE Joint Genome Institute"/>
            <consortium name="Mycorrhizal Genomics Consortium"/>
            <person name="Kohler A."/>
            <person name="Kuo A."/>
            <person name="Nagy L.G."/>
            <person name="Floudas D."/>
            <person name="Copeland A."/>
            <person name="Barry K.W."/>
            <person name="Cichocki N."/>
            <person name="Veneault-Fourrey C."/>
            <person name="LaButti K."/>
            <person name="Lindquist E.A."/>
            <person name="Lipzen A."/>
            <person name="Lundell T."/>
            <person name="Morin E."/>
            <person name="Murat C."/>
            <person name="Riley R."/>
            <person name="Ohm R."/>
            <person name="Sun H."/>
            <person name="Tunlid A."/>
            <person name="Henrissat B."/>
            <person name="Grigoriev I.V."/>
            <person name="Hibbett D.S."/>
            <person name="Martin F."/>
        </authorList>
    </citation>
    <scope>NUCLEOTIDE SEQUENCE [LARGE SCALE GENOMIC DNA]</scope>
    <source>
        <strain evidence="3">441</strain>
    </source>
</reference>
<gene>
    <name evidence="2" type="ORF">PISMIDRAFT_673878</name>
</gene>
<evidence type="ECO:0000313" key="3">
    <source>
        <dbReference type="Proteomes" id="UP000054018"/>
    </source>
</evidence>
<name>A0A0C9YT98_9AGAM</name>
<keyword evidence="3" id="KW-1185">Reference proteome</keyword>
<dbReference type="AlphaFoldDB" id="A0A0C9YT98"/>
<protein>
    <submittedName>
        <fullName evidence="2">Uncharacterized protein</fullName>
    </submittedName>
</protein>
<accession>A0A0C9YT98</accession>
<feature type="region of interest" description="Disordered" evidence="1">
    <location>
        <begin position="1"/>
        <end position="23"/>
    </location>
</feature>
<dbReference type="HOGENOM" id="CLU_2414161_0_0_1"/>
<evidence type="ECO:0000256" key="1">
    <source>
        <dbReference type="SAM" id="MobiDB-lite"/>
    </source>
</evidence>
<organism evidence="2 3">
    <name type="scientific">Pisolithus microcarpus 441</name>
    <dbReference type="NCBI Taxonomy" id="765257"/>
    <lineage>
        <taxon>Eukaryota</taxon>
        <taxon>Fungi</taxon>
        <taxon>Dikarya</taxon>
        <taxon>Basidiomycota</taxon>
        <taxon>Agaricomycotina</taxon>
        <taxon>Agaricomycetes</taxon>
        <taxon>Agaricomycetidae</taxon>
        <taxon>Boletales</taxon>
        <taxon>Sclerodermatineae</taxon>
        <taxon>Pisolithaceae</taxon>
        <taxon>Pisolithus</taxon>
    </lineage>
</organism>
<reference evidence="2 3" key="1">
    <citation type="submission" date="2014-04" db="EMBL/GenBank/DDBJ databases">
        <authorList>
            <consortium name="DOE Joint Genome Institute"/>
            <person name="Kuo A."/>
            <person name="Kohler A."/>
            <person name="Costa M.D."/>
            <person name="Nagy L.G."/>
            <person name="Floudas D."/>
            <person name="Copeland A."/>
            <person name="Barry K.W."/>
            <person name="Cichocki N."/>
            <person name="Veneault-Fourrey C."/>
            <person name="LaButti K."/>
            <person name="Lindquist E.A."/>
            <person name="Lipzen A."/>
            <person name="Lundell T."/>
            <person name="Morin E."/>
            <person name="Murat C."/>
            <person name="Sun H."/>
            <person name="Tunlid A."/>
            <person name="Henrissat B."/>
            <person name="Grigoriev I.V."/>
            <person name="Hibbett D.S."/>
            <person name="Martin F."/>
            <person name="Nordberg H.P."/>
            <person name="Cantor M.N."/>
            <person name="Hua S.X."/>
        </authorList>
    </citation>
    <scope>NUCLEOTIDE SEQUENCE [LARGE SCALE GENOMIC DNA]</scope>
    <source>
        <strain evidence="2 3">441</strain>
    </source>
</reference>
<dbReference type="EMBL" id="KN833693">
    <property type="protein sequence ID" value="KIK28200.1"/>
    <property type="molecule type" value="Genomic_DNA"/>
</dbReference>
<dbReference type="Proteomes" id="UP000054018">
    <property type="component" value="Unassembled WGS sequence"/>
</dbReference>
<evidence type="ECO:0000313" key="2">
    <source>
        <dbReference type="EMBL" id="KIK28200.1"/>
    </source>
</evidence>
<proteinExistence type="predicted"/>